<keyword evidence="2" id="KW-1185">Reference proteome</keyword>
<evidence type="ECO:0000313" key="1">
    <source>
        <dbReference type="EMBL" id="CAF9939618.1"/>
    </source>
</evidence>
<dbReference type="EMBL" id="CAJPDT010000121">
    <property type="protein sequence ID" value="CAF9939618.1"/>
    <property type="molecule type" value="Genomic_DNA"/>
</dbReference>
<dbReference type="OrthoDB" id="10665693at2759"/>
<gene>
    <name evidence="1" type="ORF">IMSHALPRED_001571</name>
</gene>
<evidence type="ECO:0000313" key="2">
    <source>
        <dbReference type="Proteomes" id="UP000664534"/>
    </source>
</evidence>
<dbReference type="Proteomes" id="UP000664534">
    <property type="component" value="Unassembled WGS sequence"/>
</dbReference>
<reference evidence="1" key="1">
    <citation type="submission" date="2021-03" db="EMBL/GenBank/DDBJ databases">
        <authorList>
            <person name="Tagirdzhanova G."/>
        </authorList>
    </citation>
    <scope>NUCLEOTIDE SEQUENCE</scope>
</reference>
<sequence length="298" mass="34275">MALSLHPEGMQLRSAFDRICEEIYCLVELNDREESNIDFRHGKTVSETDRKMMKISYADSASKEFWKPYDKNANLEEELDGHEEMVAEIEEKHNGETKTIGDADLLSLRYSHFLYFCVARAALNNPIFDGTEGSYRFEKICADHRWHMFPLETFLTFGTRGNPHITMLYIQPQQAATKELMYTELWTLFYWAATLCYRVKYNPNKTLPIRLVSLCDRRARVVTAVFSSGYIRCVGTKSADPKGEDVSCKIHVGDYYDFTRSASCLSFAKEMIARPIGIHTISREQARDGHKGRLSKTG</sequence>
<dbReference type="AlphaFoldDB" id="A0A8H3PFP6"/>
<comment type="caution">
    <text evidence="1">The sequence shown here is derived from an EMBL/GenBank/DDBJ whole genome shotgun (WGS) entry which is preliminary data.</text>
</comment>
<name>A0A8H3PFP6_9LECA</name>
<organism evidence="1 2">
    <name type="scientific">Imshaugia aleurites</name>
    <dbReference type="NCBI Taxonomy" id="172621"/>
    <lineage>
        <taxon>Eukaryota</taxon>
        <taxon>Fungi</taxon>
        <taxon>Dikarya</taxon>
        <taxon>Ascomycota</taxon>
        <taxon>Pezizomycotina</taxon>
        <taxon>Lecanoromycetes</taxon>
        <taxon>OSLEUM clade</taxon>
        <taxon>Lecanoromycetidae</taxon>
        <taxon>Lecanorales</taxon>
        <taxon>Lecanorineae</taxon>
        <taxon>Parmeliaceae</taxon>
        <taxon>Imshaugia</taxon>
    </lineage>
</organism>
<protein>
    <submittedName>
        <fullName evidence="1">Uncharacterized protein</fullName>
    </submittedName>
</protein>
<proteinExistence type="predicted"/>
<accession>A0A8H3PFP6</accession>